<name>A0A939M7N3_9BRAD</name>
<sequence>MGGVLQPGRPQFFDACAERRLTWWPELGVGFYPVECGAEPYDAAYFERYQRQADSAIGRALMQARVDLVNRHFAGTVVDIGIGSGAFLEGRNGAAAGRPNTFGFDVNPIAAAWLKSRSLWLDPYQGQVPAVTLWDVLEHIPDFGELLDRVSAWVFVSIPIFTSAQHVLRSKHFRRDEHVWYFTNEGLIRTFDGCGFDLAAMNTIETDLGREDIGSFVFRRR</sequence>
<reference evidence="1" key="1">
    <citation type="submission" date="2021-03" db="EMBL/GenBank/DDBJ databases">
        <title>Whole Genome Sequence of Bradyrhizobium sp. Strain 144S4.</title>
        <authorList>
            <person name="Bromfield E.S.P."/>
            <person name="Cloutier S."/>
        </authorList>
    </citation>
    <scope>NUCLEOTIDE SEQUENCE [LARGE SCALE GENOMIC DNA]</scope>
    <source>
        <strain evidence="1">144S4</strain>
    </source>
</reference>
<evidence type="ECO:0000313" key="3">
    <source>
        <dbReference type="Proteomes" id="UP000664702"/>
    </source>
</evidence>
<dbReference type="AlphaFoldDB" id="A0A939M7N3"/>
<dbReference type="Gene3D" id="3.40.50.150">
    <property type="entry name" value="Vaccinia Virus protein VP39"/>
    <property type="match status" value="1"/>
</dbReference>
<dbReference type="SUPFAM" id="SSF53335">
    <property type="entry name" value="S-adenosyl-L-methionine-dependent methyltransferases"/>
    <property type="match status" value="1"/>
</dbReference>
<accession>A0A939M7N3</accession>
<dbReference type="InterPro" id="IPR029063">
    <property type="entry name" value="SAM-dependent_MTases_sf"/>
</dbReference>
<dbReference type="Pfam" id="PF13489">
    <property type="entry name" value="Methyltransf_23"/>
    <property type="match status" value="1"/>
</dbReference>
<dbReference type="EMBL" id="CP086136">
    <property type="protein sequence ID" value="UEM17339.1"/>
    <property type="molecule type" value="Genomic_DNA"/>
</dbReference>
<dbReference type="GO" id="GO:0008168">
    <property type="term" value="F:methyltransferase activity"/>
    <property type="evidence" value="ECO:0007669"/>
    <property type="project" value="UniProtKB-KW"/>
</dbReference>
<keyword evidence="1" id="KW-0489">Methyltransferase</keyword>
<organism evidence="1">
    <name type="scientific">Bradyrhizobium barranii subsp. barranii</name>
    <dbReference type="NCBI Taxonomy" id="2823807"/>
    <lineage>
        <taxon>Bacteria</taxon>
        <taxon>Pseudomonadati</taxon>
        <taxon>Pseudomonadota</taxon>
        <taxon>Alphaproteobacteria</taxon>
        <taxon>Hyphomicrobiales</taxon>
        <taxon>Nitrobacteraceae</taxon>
        <taxon>Bradyrhizobium</taxon>
        <taxon>Bradyrhizobium barranii</taxon>
    </lineage>
</organism>
<evidence type="ECO:0000313" key="1">
    <source>
        <dbReference type="EMBL" id="MBO1864584.1"/>
    </source>
</evidence>
<evidence type="ECO:0000313" key="2">
    <source>
        <dbReference type="EMBL" id="UEM17339.1"/>
    </source>
</evidence>
<dbReference type="Proteomes" id="UP000664702">
    <property type="component" value="Chromosome"/>
</dbReference>
<reference evidence="2 3" key="2">
    <citation type="journal article" date="2022" name="Int. J. Syst. Evol. Microbiol.">
        <title>Strains of Bradyrhizobium barranii sp. nov. associated with legumes native to Canada are symbionts of soybeans and belong to different subspecies (subsp. barranii subsp. nov. and subsp. apii subsp. nov.) and symbiovars (sv. glycinearum and sv. septentrionale).</title>
        <authorList>
            <person name="Bromfield E.S.P."/>
            <person name="Cloutier S."/>
            <person name="Wasai-Hara S."/>
            <person name="Minamisawa K."/>
        </authorList>
    </citation>
    <scope>NUCLEOTIDE SEQUENCE [LARGE SCALE GENOMIC DNA]</scope>
    <source>
        <strain evidence="2 3">144S4</strain>
    </source>
</reference>
<dbReference type="EMBL" id="JAGEMI010000001">
    <property type="protein sequence ID" value="MBO1864584.1"/>
    <property type="molecule type" value="Genomic_DNA"/>
</dbReference>
<gene>
    <name evidence="2" type="ORF">J4G43_025755</name>
    <name evidence="1" type="ORF">J4G43_27760</name>
</gene>
<protein>
    <submittedName>
        <fullName evidence="2">Class I SAM-dependent methyltransferase</fullName>
    </submittedName>
    <submittedName>
        <fullName evidence="1">Methyltransferase domain-containing protein</fullName>
    </submittedName>
</protein>
<dbReference type="RefSeq" id="WP_208086688.1">
    <property type="nucleotide sequence ID" value="NZ_CP086136.1"/>
</dbReference>
<dbReference type="KEGG" id="bban:J4G43_025755"/>
<dbReference type="GO" id="GO:0032259">
    <property type="term" value="P:methylation"/>
    <property type="evidence" value="ECO:0007669"/>
    <property type="project" value="UniProtKB-KW"/>
</dbReference>
<proteinExistence type="predicted"/>
<keyword evidence="1" id="KW-0808">Transferase</keyword>